<dbReference type="PANTHER" id="PTHR13931:SF2">
    <property type="entry name" value="UBIQUITIN CONJUGATION FACTOR E4 B"/>
    <property type="match status" value="1"/>
</dbReference>
<name>A0A0B7G216_THACB</name>
<dbReference type="SUPFAM" id="SSF57850">
    <property type="entry name" value="RING/U-box"/>
    <property type="match status" value="1"/>
</dbReference>
<dbReference type="InterPro" id="IPR019474">
    <property type="entry name" value="Ub_conjug_fac_E4_core"/>
</dbReference>
<dbReference type="EMBL" id="LN679106">
    <property type="protein sequence ID" value="CEL62533.1"/>
    <property type="molecule type" value="Genomic_DNA"/>
</dbReference>
<proteinExistence type="inferred from homology"/>
<dbReference type="UniPathway" id="UPA00143"/>
<feature type="compositionally biased region" description="Pro residues" evidence="11">
    <location>
        <begin position="41"/>
        <end position="77"/>
    </location>
</feature>
<comment type="pathway">
    <text evidence="4">Protein modification; protein ubiquitination.</text>
</comment>
<dbReference type="FunFam" id="3.30.40.10:FF:000055">
    <property type="entry name" value="Ubiquitin conjugation factor e4 a"/>
    <property type="match status" value="1"/>
</dbReference>
<feature type="compositionally biased region" description="Low complexity" evidence="11">
    <location>
        <begin position="26"/>
        <end position="40"/>
    </location>
</feature>
<dbReference type="EC" id="2.3.2.27" evidence="6"/>
<evidence type="ECO:0000259" key="12">
    <source>
        <dbReference type="PROSITE" id="PS51698"/>
    </source>
</evidence>
<keyword evidence="7" id="KW-0963">Cytoplasm</keyword>
<dbReference type="PROSITE" id="PS51698">
    <property type="entry name" value="U_BOX"/>
    <property type="match status" value="1"/>
</dbReference>
<dbReference type="GO" id="GO:0016874">
    <property type="term" value="F:ligase activity"/>
    <property type="evidence" value="ECO:0007669"/>
    <property type="project" value="UniProtKB-KW"/>
</dbReference>
<dbReference type="CDD" id="cd16657">
    <property type="entry name" value="RING-Ubox_UBE4A"/>
    <property type="match status" value="1"/>
</dbReference>
<dbReference type="GO" id="GO:0000151">
    <property type="term" value="C:ubiquitin ligase complex"/>
    <property type="evidence" value="ECO:0007669"/>
    <property type="project" value="InterPro"/>
</dbReference>
<comment type="similarity">
    <text evidence="5">Belongs to the ubiquitin conjugation factor E4 family.</text>
</comment>
<dbReference type="GO" id="GO:0005634">
    <property type="term" value="C:nucleus"/>
    <property type="evidence" value="ECO:0007669"/>
    <property type="project" value="UniProtKB-SubCell"/>
</dbReference>
<evidence type="ECO:0000256" key="3">
    <source>
        <dbReference type="ARBA" id="ARBA00004496"/>
    </source>
</evidence>
<dbReference type="PANTHER" id="PTHR13931">
    <property type="entry name" value="UBIQUITINATION FACTOR E4"/>
    <property type="match status" value="1"/>
</dbReference>
<dbReference type="Pfam" id="PF10408">
    <property type="entry name" value="Ufd2P_core"/>
    <property type="match status" value="1"/>
</dbReference>
<evidence type="ECO:0000313" key="13">
    <source>
        <dbReference type="EMBL" id="CEL62533.1"/>
    </source>
</evidence>
<evidence type="ECO:0000256" key="11">
    <source>
        <dbReference type="SAM" id="MobiDB-lite"/>
    </source>
</evidence>
<comment type="subcellular location">
    <subcellularLocation>
        <location evidence="3">Cytoplasm</location>
    </subcellularLocation>
    <subcellularLocation>
        <location evidence="2">Nucleus</location>
    </subcellularLocation>
</comment>
<evidence type="ECO:0000256" key="1">
    <source>
        <dbReference type="ARBA" id="ARBA00000900"/>
    </source>
</evidence>
<accession>A0A0B7G216</accession>
<dbReference type="GO" id="GO:0034450">
    <property type="term" value="F:ubiquitin-ubiquitin ligase activity"/>
    <property type="evidence" value="ECO:0007669"/>
    <property type="project" value="InterPro"/>
</dbReference>
<reference evidence="13 14" key="1">
    <citation type="submission" date="2014-11" db="EMBL/GenBank/DDBJ databases">
        <authorList>
            <person name="Wibberg Daniel"/>
        </authorList>
    </citation>
    <scope>NUCLEOTIDE SEQUENCE [LARGE SCALE GENOMIC DNA]</scope>
    <source>
        <strain evidence="13">Rhizoctonia solani AG1-IB 7/3/14</strain>
    </source>
</reference>
<dbReference type="Proteomes" id="UP000059188">
    <property type="component" value="Unassembled WGS sequence"/>
</dbReference>
<evidence type="ECO:0000256" key="7">
    <source>
        <dbReference type="ARBA" id="ARBA00022490"/>
    </source>
</evidence>
<evidence type="ECO:0000256" key="4">
    <source>
        <dbReference type="ARBA" id="ARBA00004906"/>
    </source>
</evidence>
<dbReference type="STRING" id="1108050.A0A0B7G216"/>
<dbReference type="InterPro" id="IPR003613">
    <property type="entry name" value="Ubox_domain"/>
</dbReference>
<feature type="domain" description="U-box" evidence="12">
    <location>
        <begin position="1003"/>
        <end position="1077"/>
    </location>
</feature>
<feature type="compositionally biased region" description="Polar residues" evidence="11">
    <location>
        <begin position="81"/>
        <end position="94"/>
    </location>
</feature>
<dbReference type="GO" id="GO:0000209">
    <property type="term" value="P:protein polyubiquitination"/>
    <property type="evidence" value="ECO:0007669"/>
    <property type="project" value="TreeGrafter"/>
</dbReference>
<dbReference type="SMART" id="SM00504">
    <property type="entry name" value="Ubox"/>
    <property type="match status" value="1"/>
</dbReference>
<dbReference type="Gene3D" id="3.30.40.10">
    <property type="entry name" value="Zinc/RING finger domain, C3HC4 (zinc finger)"/>
    <property type="match status" value="1"/>
</dbReference>
<sequence length="1101" mass="123167">MSAPLSTPQEDAERIRLKRLARLGGVQASPAASSSASTPATQPPVPKPTPAQTPVAPSPKPKPIVRPDPPAPEPARPSPVKQAQPTPLNFPQWESETVGKVFNVTLDRDQAEKSGWTITWLRGVRNELLEQDPACPQPIPLEADLADTIIIDRLSLDPRSPTEDPELLTVLVALPPLETSLGYLVGCWKRIHTIRIQLSRRPPPLADLQRATQILDKLRELVVSYAGFTLQDPGMFPQPQGVVLGAQELLPSLLSLSAAPLNAGTTELGLGAGDVETFIGDLAKRFAGGELDEIVGPIITMVIAALPAEGLGSGGSEWRAVVGALEALVSDKNVAMTFPRLPNWLPEGVAPHAVEFASLLGPLARMGIFSREWPALAESYYPEPDKRTTQNAEAVDTTLRATLVNLQQSLFLVFNAIVRASGDSREKVLKYFSTVLNINVKRAGAHVDPRTVASDGFIINLQAVLLRFAEPFLDAKYSKIDRIDAKYFAMTTRVNLAEETRLKATAEEVNAWERYVAGNRVTPQNFISDIFFLCAGYNHLGIVRTIATHGEILKHLGEIDKWLETAEAAEVLPGPQQNAHQERIGRVKAEKAKFQRELLTYEVQLQDSEITQRNLAFTSFMMVWMLRMVDPTHQYPSKPMTLPLPEQVPDEFRILPEYFIEDVVDYYIYIMKYRSDLLDTTLRTEFLVFALTFLSSTWYIKNPFLKSKILQGLFYGSIHIGRERDGLLGALFNSHPLSIQHLLPSLMWFYVEVEQTGASTQFYDKFESRRNIAYILRGIWNNQNHRDTLLKAAEGSDKFVRFANLLMNDATYLLDELLTKLAAIKQLQILMANKEQWDALTAEDRREKEKNFRQYEGMAASYATLGKSTVGLLRDFTKETKAAFLRPEIVDRLAAMLSYNIDMLCGPRCSSLHVKDMEKYRFQPRALLGEIFQIFLNLSGEAPFIQAIASEGRSYKKEVFLNAAGIIRKYNLKSKTEIEKFVGFIQNVEEARVLIEQEDDLGDAPDEFMDPVMYTIMRDPVILPSSRAIVDRSTIKAHLLSDTTDPFNRSPLKIEEVVSDTDLKARIEAWLAERRGGKLKEALDNAAVETSQIPTEIDEAT</sequence>
<evidence type="ECO:0000256" key="6">
    <source>
        <dbReference type="ARBA" id="ARBA00012483"/>
    </source>
</evidence>
<evidence type="ECO:0000256" key="5">
    <source>
        <dbReference type="ARBA" id="ARBA00007434"/>
    </source>
</evidence>
<evidence type="ECO:0000256" key="8">
    <source>
        <dbReference type="ARBA" id="ARBA00022679"/>
    </source>
</evidence>
<dbReference type="GO" id="GO:0006511">
    <property type="term" value="P:ubiquitin-dependent protein catabolic process"/>
    <property type="evidence" value="ECO:0007669"/>
    <property type="project" value="InterPro"/>
</dbReference>
<organism evidence="13 14">
    <name type="scientific">Thanatephorus cucumeris (strain AG1-IB / isolate 7/3/14)</name>
    <name type="common">Lettuce bottom rot fungus</name>
    <name type="synonym">Rhizoctonia solani</name>
    <dbReference type="NCBI Taxonomy" id="1108050"/>
    <lineage>
        <taxon>Eukaryota</taxon>
        <taxon>Fungi</taxon>
        <taxon>Dikarya</taxon>
        <taxon>Basidiomycota</taxon>
        <taxon>Agaricomycotina</taxon>
        <taxon>Agaricomycetes</taxon>
        <taxon>Cantharellales</taxon>
        <taxon>Ceratobasidiaceae</taxon>
        <taxon>Rhizoctonia</taxon>
        <taxon>Rhizoctonia solani AG-1</taxon>
    </lineage>
</organism>
<dbReference type="OrthoDB" id="20295at2759"/>
<comment type="catalytic activity">
    <reaction evidence="1">
        <text>S-ubiquitinyl-[E2 ubiquitin-conjugating enzyme]-L-cysteine + [acceptor protein]-L-lysine = [E2 ubiquitin-conjugating enzyme]-L-cysteine + N(6)-ubiquitinyl-[acceptor protein]-L-lysine.</text>
        <dbReference type="EC" id="2.3.2.27"/>
    </reaction>
</comment>
<gene>
    <name evidence="13" type="primary">ufd2</name>
    <name evidence="13" type="ORF">RSOLAG1IB_04889</name>
</gene>
<keyword evidence="9" id="KW-0833">Ubl conjugation pathway</keyword>
<keyword evidence="14" id="KW-1185">Reference proteome</keyword>
<dbReference type="GO" id="GO:0005737">
    <property type="term" value="C:cytoplasm"/>
    <property type="evidence" value="ECO:0007669"/>
    <property type="project" value="UniProtKB-SubCell"/>
</dbReference>
<evidence type="ECO:0000313" key="14">
    <source>
        <dbReference type="Proteomes" id="UP000059188"/>
    </source>
</evidence>
<dbReference type="Pfam" id="PF04564">
    <property type="entry name" value="U-box"/>
    <property type="match status" value="1"/>
</dbReference>
<keyword evidence="13" id="KW-0436">Ligase</keyword>
<dbReference type="GO" id="GO:0036503">
    <property type="term" value="P:ERAD pathway"/>
    <property type="evidence" value="ECO:0007669"/>
    <property type="project" value="InterPro"/>
</dbReference>
<evidence type="ECO:0000256" key="9">
    <source>
        <dbReference type="ARBA" id="ARBA00022786"/>
    </source>
</evidence>
<evidence type="ECO:0000256" key="2">
    <source>
        <dbReference type="ARBA" id="ARBA00004123"/>
    </source>
</evidence>
<feature type="region of interest" description="Disordered" evidence="11">
    <location>
        <begin position="1"/>
        <end position="94"/>
    </location>
</feature>
<evidence type="ECO:0000256" key="10">
    <source>
        <dbReference type="ARBA" id="ARBA00023242"/>
    </source>
</evidence>
<protein>
    <recommendedName>
        <fullName evidence="6">RING-type E3 ubiquitin transferase</fullName>
        <ecNumber evidence="6">2.3.2.27</ecNumber>
    </recommendedName>
</protein>
<dbReference type="InterPro" id="IPR013083">
    <property type="entry name" value="Znf_RING/FYVE/PHD"/>
</dbReference>
<dbReference type="InterPro" id="IPR045132">
    <property type="entry name" value="UBE4"/>
</dbReference>
<dbReference type="AlphaFoldDB" id="A0A0B7G216"/>
<keyword evidence="8" id="KW-0808">Transferase</keyword>
<keyword evidence="10" id="KW-0539">Nucleus</keyword>